<organism evidence="1 2">
    <name type="scientific">Hydnum rufescens UP504</name>
    <dbReference type="NCBI Taxonomy" id="1448309"/>
    <lineage>
        <taxon>Eukaryota</taxon>
        <taxon>Fungi</taxon>
        <taxon>Dikarya</taxon>
        <taxon>Basidiomycota</taxon>
        <taxon>Agaricomycotina</taxon>
        <taxon>Agaricomycetes</taxon>
        <taxon>Cantharellales</taxon>
        <taxon>Hydnaceae</taxon>
        <taxon>Hydnum</taxon>
    </lineage>
</organism>
<gene>
    <name evidence="1" type="ORF">BS47DRAFT_1349744</name>
</gene>
<accession>A0A9P6DPF8</accession>
<protein>
    <submittedName>
        <fullName evidence="1">Uncharacterized protein</fullName>
    </submittedName>
</protein>
<keyword evidence="2" id="KW-1185">Reference proteome</keyword>
<evidence type="ECO:0000313" key="2">
    <source>
        <dbReference type="Proteomes" id="UP000886523"/>
    </source>
</evidence>
<proteinExistence type="predicted"/>
<comment type="caution">
    <text evidence="1">The sequence shown here is derived from an EMBL/GenBank/DDBJ whole genome shotgun (WGS) entry which is preliminary data.</text>
</comment>
<evidence type="ECO:0000313" key="1">
    <source>
        <dbReference type="EMBL" id="KAF9508942.1"/>
    </source>
</evidence>
<dbReference type="AlphaFoldDB" id="A0A9P6DPF8"/>
<name>A0A9P6DPF8_9AGAM</name>
<reference evidence="1" key="1">
    <citation type="journal article" date="2020" name="Nat. Commun.">
        <title>Large-scale genome sequencing of mycorrhizal fungi provides insights into the early evolution of symbiotic traits.</title>
        <authorList>
            <person name="Miyauchi S."/>
            <person name="Kiss E."/>
            <person name="Kuo A."/>
            <person name="Drula E."/>
            <person name="Kohler A."/>
            <person name="Sanchez-Garcia M."/>
            <person name="Morin E."/>
            <person name="Andreopoulos B."/>
            <person name="Barry K.W."/>
            <person name="Bonito G."/>
            <person name="Buee M."/>
            <person name="Carver A."/>
            <person name="Chen C."/>
            <person name="Cichocki N."/>
            <person name="Clum A."/>
            <person name="Culley D."/>
            <person name="Crous P.W."/>
            <person name="Fauchery L."/>
            <person name="Girlanda M."/>
            <person name="Hayes R.D."/>
            <person name="Keri Z."/>
            <person name="LaButti K."/>
            <person name="Lipzen A."/>
            <person name="Lombard V."/>
            <person name="Magnuson J."/>
            <person name="Maillard F."/>
            <person name="Murat C."/>
            <person name="Nolan M."/>
            <person name="Ohm R.A."/>
            <person name="Pangilinan J."/>
            <person name="Pereira M.F."/>
            <person name="Perotto S."/>
            <person name="Peter M."/>
            <person name="Pfister S."/>
            <person name="Riley R."/>
            <person name="Sitrit Y."/>
            <person name="Stielow J.B."/>
            <person name="Szollosi G."/>
            <person name="Zifcakova L."/>
            <person name="Stursova M."/>
            <person name="Spatafora J.W."/>
            <person name="Tedersoo L."/>
            <person name="Vaario L.M."/>
            <person name="Yamada A."/>
            <person name="Yan M."/>
            <person name="Wang P."/>
            <person name="Xu J."/>
            <person name="Bruns T."/>
            <person name="Baldrian P."/>
            <person name="Vilgalys R."/>
            <person name="Dunand C."/>
            <person name="Henrissat B."/>
            <person name="Grigoriev I.V."/>
            <person name="Hibbett D."/>
            <person name="Nagy L.G."/>
            <person name="Martin F.M."/>
        </authorList>
    </citation>
    <scope>NUCLEOTIDE SEQUENCE</scope>
    <source>
        <strain evidence="1">UP504</strain>
    </source>
</reference>
<sequence>MPRRPDLLFTVTYKTPKDSVPVTTSFDISKTFSPTSVGGSLETLSPITRSSLHARTIRTPTLQSHTWQTTRYIPLRNKEYAITKSLTRPSRRRESKLLNVTSVFMVIFGDLWQKIPLDKMARDTSLERPILRNGMASGKAPMSTFIS</sequence>
<dbReference type="Proteomes" id="UP000886523">
    <property type="component" value="Unassembled WGS sequence"/>
</dbReference>
<dbReference type="EMBL" id="MU129046">
    <property type="protein sequence ID" value="KAF9508942.1"/>
    <property type="molecule type" value="Genomic_DNA"/>
</dbReference>